<dbReference type="PANTHER" id="PTHR12080">
    <property type="entry name" value="SIGNALING LYMPHOCYTIC ACTIVATION MOLECULE"/>
    <property type="match status" value="1"/>
</dbReference>
<reference evidence="7" key="1">
    <citation type="submission" date="2021-01" db="EMBL/GenBank/DDBJ databases">
        <authorList>
            <person name="Zahm M."/>
            <person name="Roques C."/>
            <person name="Cabau C."/>
            <person name="Klopp C."/>
            <person name="Donnadieu C."/>
            <person name="Jouanno E."/>
            <person name="Lampietro C."/>
            <person name="Louis A."/>
            <person name="Herpin A."/>
            <person name="Echchiki A."/>
            <person name="Berthelot C."/>
            <person name="Parey E."/>
            <person name="Roest-Crollius H."/>
            <person name="Braasch I."/>
            <person name="Postlethwait J."/>
            <person name="Bobe J."/>
            <person name="Montfort J."/>
            <person name="Bouchez O."/>
            <person name="Begum T."/>
            <person name="Mejri S."/>
            <person name="Adams A."/>
            <person name="Chen W.-J."/>
            <person name="Guiguen Y."/>
        </authorList>
    </citation>
    <scope>NUCLEOTIDE SEQUENCE</scope>
    <source>
        <strain evidence="7">YG-15Mar2019-1</strain>
        <tissue evidence="7">Brain</tissue>
    </source>
</reference>
<feature type="domain" description="Ig-like" evidence="6">
    <location>
        <begin position="128"/>
        <end position="203"/>
    </location>
</feature>
<keyword evidence="2 5" id="KW-0732">Signal</keyword>
<evidence type="ECO:0000256" key="1">
    <source>
        <dbReference type="ARBA" id="ARBA00004370"/>
    </source>
</evidence>
<dbReference type="PANTHER" id="PTHR12080:SF55">
    <property type="entry name" value="LYMPHOCYTE FUNCTION-ASSOCIATED ANTIGEN 3"/>
    <property type="match status" value="1"/>
</dbReference>
<dbReference type="InterPro" id="IPR036179">
    <property type="entry name" value="Ig-like_dom_sf"/>
</dbReference>
<dbReference type="Gene3D" id="2.60.40.10">
    <property type="entry name" value="Immunoglobulins"/>
    <property type="match status" value="2"/>
</dbReference>
<dbReference type="InterPro" id="IPR015631">
    <property type="entry name" value="CD2/SLAM_rcpt"/>
</dbReference>
<evidence type="ECO:0000256" key="3">
    <source>
        <dbReference type="ARBA" id="ARBA00023136"/>
    </source>
</evidence>
<dbReference type="EMBL" id="JAFDVH010000020">
    <property type="protein sequence ID" value="KAG7458536.1"/>
    <property type="molecule type" value="Genomic_DNA"/>
</dbReference>
<dbReference type="OrthoDB" id="9835793at2759"/>
<feature type="signal peptide" evidence="5">
    <location>
        <begin position="1"/>
        <end position="25"/>
    </location>
</feature>
<keyword evidence="4" id="KW-0325">Glycoprotein</keyword>
<evidence type="ECO:0000256" key="4">
    <source>
        <dbReference type="ARBA" id="ARBA00023180"/>
    </source>
</evidence>
<dbReference type="GO" id="GO:0016020">
    <property type="term" value="C:membrane"/>
    <property type="evidence" value="ECO:0007669"/>
    <property type="project" value="UniProtKB-SubCell"/>
</dbReference>
<sequence length="263" mass="29166">MTECGMKRYWTFFLCCLAGLCPSLDQTVEETQQVKGTVGESAAFPAPVFRNGFLLFKDLGNIAMVFKGSSNTELKDQFRGRLKWDSKTGLFTITQLRTEDSGEYKVDNTDEQKLTRLQLEVYKQVSTPTVTVAAVRRLNCSVLCSVENGREVTLSWQREGETLSHTSSPDLNTNLSLPLEIGGPKHTYICEVKNPVSSQRHLLDIPENCTESSGETQEPDRHRSYVIPIAAACSLTSVLATLRAYPMLQSVTEPLDSCSQTPG</sequence>
<name>A0A9D3T2L0_MEGAT</name>
<dbReference type="InterPro" id="IPR007110">
    <property type="entry name" value="Ig-like_dom"/>
</dbReference>
<dbReference type="SUPFAM" id="SSF48726">
    <property type="entry name" value="Immunoglobulin"/>
    <property type="match status" value="2"/>
</dbReference>
<dbReference type="PROSITE" id="PS50835">
    <property type="entry name" value="IG_LIKE"/>
    <property type="match status" value="1"/>
</dbReference>
<protein>
    <recommendedName>
        <fullName evidence="6">Ig-like domain-containing protein</fullName>
    </recommendedName>
</protein>
<evidence type="ECO:0000256" key="2">
    <source>
        <dbReference type="ARBA" id="ARBA00022729"/>
    </source>
</evidence>
<proteinExistence type="predicted"/>
<accession>A0A9D3T2L0</accession>
<evidence type="ECO:0000256" key="5">
    <source>
        <dbReference type="SAM" id="SignalP"/>
    </source>
</evidence>
<evidence type="ECO:0000313" key="8">
    <source>
        <dbReference type="Proteomes" id="UP001046870"/>
    </source>
</evidence>
<evidence type="ECO:0000313" key="7">
    <source>
        <dbReference type="EMBL" id="KAG7458536.1"/>
    </source>
</evidence>
<comment type="caution">
    <text evidence="7">The sequence shown here is derived from an EMBL/GenBank/DDBJ whole genome shotgun (WGS) entry which is preliminary data.</text>
</comment>
<keyword evidence="8" id="KW-1185">Reference proteome</keyword>
<evidence type="ECO:0000259" key="6">
    <source>
        <dbReference type="PROSITE" id="PS50835"/>
    </source>
</evidence>
<organism evidence="7 8">
    <name type="scientific">Megalops atlanticus</name>
    <name type="common">Tarpon</name>
    <name type="synonym">Clupea gigantea</name>
    <dbReference type="NCBI Taxonomy" id="7932"/>
    <lineage>
        <taxon>Eukaryota</taxon>
        <taxon>Metazoa</taxon>
        <taxon>Chordata</taxon>
        <taxon>Craniata</taxon>
        <taxon>Vertebrata</taxon>
        <taxon>Euteleostomi</taxon>
        <taxon>Actinopterygii</taxon>
        <taxon>Neopterygii</taxon>
        <taxon>Teleostei</taxon>
        <taxon>Elopiformes</taxon>
        <taxon>Megalopidae</taxon>
        <taxon>Megalops</taxon>
    </lineage>
</organism>
<gene>
    <name evidence="7" type="ORF">MATL_G00221440</name>
</gene>
<feature type="chain" id="PRO_5039468278" description="Ig-like domain-containing protein" evidence="5">
    <location>
        <begin position="26"/>
        <end position="263"/>
    </location>
</feature>
<dbReference type="Proteomes" id="UP001046870">
    <property type="component" value="Chromosome 20"/>
</dbReference>
<keyword evidence="3" id="KW-0472">Membrane</keyword>
<comment type="subcellular location">
    <subcellularLocation>
        <location evidence="1">Membrane</location>
    </subcellularLocation>
</comment>
<dbReference type="InterPro" id="IPR013783">
    <property type="entry name" value="Ig-like_fold"/>
</dbReference>
<dbReference type="AlphaFoldDB" id="A0A9D3T2L0"/>